<evidence type="ECO:0000313" key="2">
    <source>
        <dbReference type="Proteomes" id="UP000688137"/>
    </source>
</evidence>
<sequence length="190" mass="22850">MLEYINYLLKKILILFITGSLILFQQEWHDYRILILVIINKIMRPKFISYAIDYENFYRIFFNNSSQCLIKLIQNNKLMKDSIIQNVLVKSTAGQLIYECMGEFQKRRLLLSQDVKIILIGIFGLVRETYNQKQIILKKFYNINQKQQTSVEYIVFFFGVYDGLILIKFQTQIFICNNLENHRKYLLIYI</sequence>
<comment type="caution">
    <text evidence="1">The sequence shown here is derived from an EMBL/GenBank/DDBJ whole genome shotgun (WGS) entry which is preliminary data.</text>
</comment>
<evidence type="ECO:0000313" key="1">
    <source>
        <dbReference type="EMBL" id="CAD8043992.1"/>
    </source>
</evidence>
<name>A0A8S1JNG2_PARPR</name>
<accession>A0A8S1JNG2</accession>
<dbReference type="Proteomes" id="UP000688137">
    <property type="component" value="Unassembled WGS sequence"/>
</dbReference>
<reference evidence="1" key="1">
    <citation type="submission" date="2021-01" db="EMBL/GenBank/DDBJ databases">
        <authorList>
            <consortium name="Genoscope - CEA"/>
            <person name="William W."/>
        </authorList>
    </citation>
    <scope>NUCLEOTIDE SEQUENCE</scope>
</reference>
<keyword evidence="2" id="KW-1185">Reference proteome</keyword>
<proteinExistence type="predicted"/>
<organism evidence="1 2">
    <name type="scientific">Paramecium primaurelia</name>
    <dbReference type="NCBI Taxonomy" id="5886"/>
    <lineage>
        <taxon>Eukaryota</taxon>
        <taxon>Sar</taxon>
        <taxon>Alveolata</taxon>
        <taxon>Ciliophora</taxon>
        <taxon>Intramacronucleata</taxon>
        <taxon>Oligohymenophorea</taxon>
        <taxon>Peniculida</taxon>
        <taxon>Parameciidae</taxon>
        <taxon>Paramecium</taxon>
    </lineage>
</organism>
<protein>
    <submittedName>
        <fullName evidence="1">Uncharacterized protein</fullName>
    </submittedName>
</protein>
<dbReference type="AlphaFoldDB" id="A0A8S1JNG2"/>
<gene>
    <name evidence="1" type="ORF">PPRIM_AZ9-3.1.T0060074</name>
</gene>
<dbReference type="EMBL" id="CAJJDM010000003">
    <property type="protein sequence ID" value="CAD8043992.1"/>
    <property type="molecule type" value="Genomic_DNA"/>
</dbReference>